<dbReference type="EMBL" id="SJPS01000001">
    <property type="protein sequence ID" value="TWU29448.1"/>
    <property type="molecule type" value="Genomic_DNA"/>
</dbReference>
<proteinExistence type="predicted"/>
<dbReference type="Proteomes" id="UP000318437">
    <property type="component" value="Unassembled WGS sequence"/>
</dbReference>
<evidence type="ECO:0000256" key="1">
    <source>
        <dbReference type="SAM" id="Phobius"/>
    </source>
</evidence>
<feature type="transmembrane region" description="Helical" evidence="1">
    <location>
        <begin position="135"/>
        <end position="155"/>
    </location>
</feature>
<accession>A0A5C6CYH1</accession>
<gene>
    <name evidence="2" type="ORF">Pla144_02260</name>
</gene>
<dbReference type="RefSeq" id="WP_146447475.1">
    <property type="nucleotide sequence ID" value="NZ_SJPS01000001.1"/>
</dbReference>
<evidence type="ECO:0000313" key="3">
    <source>
        <dbReference type="Proteomes" id="UP000318437"/>
    </source>
</evidence>
<keyword evidence="1" id="KW-1133">Transmembrane helix</keyword>
<evidence type="ECO:0008006" key="4">
    <source>
        <dbReference type="Google" id="ProtNLM"/>
    </source>
</evidence>
<reference evidence="2 3" key="1">
    <citation type="submission" date="2019-02" db="EMBL/GenBank/DDBJ databases">
        <title>Deep-cultivation of Planctomycetes and their phenomic and genomic characterization uncovers novel biology.</title>
        <authorList>
            <person name="Wiegand S."/>
            <person name="Jogler M."/>
            <person name="Boedeker C."/>
            <person name="Pinto D."/>
            <person name="Vollmers J."/>
            <person name="Rivas-Marin E."/>
            <person name="Kohn T."/>
            <person name="Peeters S.H."/>
            <person name="Heuer A."/>
            <person name="Rast P."/>
            <person name="Oberbeckmann S."/>
            <person name="Bunk B."/>
            <person name="Jeske O."/>
            <person name="Meyerdierks A."/>
            <person name="Storesund J.E."/>
            <person name="Kallscheuer N."/>
            <person name="Luecker S."/>
            <person name="Lage O.M."/>
            <person name="Pohl T."/>
            <person name="Merkel B.J."/>
            <person name="Hornburger P."/>
            <person name="Mueller R.-W."/>
            <person name="Bruemmer F."/>
            <person name="Labrenz M."/>
            <person name="Spormann A.M."/>
            <person name="Op Den Camp H."/>
            <person name="Overmann J."/>
            <person name="Amann R."/>
            <person name="Jetten M.S.M."/>
            <person name="Mascher T."/>
            <person name="Medema M.H."/>
            <person name="Devos D.P."/>
            <person name="Kaster A.-K."/>
            <person name="Ovreas L."/>
            <person name="Rohde M."/>
            <person name="Galperin M.Y."/>
            <person name="Jogler C."/>
        </authorList>
    </citation>
    <scope>NUCLEOTIDE SEQUENCE [LARGE SCALE GENOMIC DNA]</scope>
    <source>
        <strain evidence="2 3">Pla144</strain>
    </source>
</reference>
<dbReference type="Pfam" id="PF04367">
    <property type="entry name" value="DUF502"/>
    <property type="match status" value="1"/>
</dbReference>
<name>A0A5C6CYH1_9BACT</name>
<dbReference type="OrthoDB" id="9780267at2"/>
<dbReference type="PANTHER" id="PTHR31876:SF26">
    <property type="entry name" value="PROTEIN LIKE COV 2"/>
    <property type="match status" value="1"/>
</dbReference>
<feature type="transmembrane region" description="Helical" evidence="1">
    <location>
        <begin position="21"/>
        <end position="42"/>
    </location>
</feature>
<protein>
    <recommendedName>
        <fullName evidence="4">DUF502 domain-containing protein</fullName>
    </recommendedName>
</protein>
<keyword evidence="1" id="KW-0812">Transmembrane</keyword>
<comment type="caution">
    <text evidence="2">The sequence shown here is derived from an EMBL/GenBank/DDBJ whole genome shotgun (WGS) entry which is preliminary data.</text>
</comment>
<dbReference type="InterPro" id="IPR007462">
    <property type="entry name" value="COV1-like"/>
</dbReference>
<sequence length="309" mass="34907">MEPIPPQTDATIKALDPFRRAVLRGLGVLLPPLLTIVIFLWVGNTVNNYLLAPMESGTRQLLTRHFRGDIRNRKEVPENEIRDGNDVNALRPFQPMPDDRLVPSSFYDYVVELGVSPMPQTSDELIRTYVNRRFLPPYIVIPTFLCVFLLILYLLGKFLAAGVGRIFWIQIERIIHRLPLVRNVYSSVKQVTDFMFSEPRLEYTRVVAVEYPRKGVWTVAFLTGESLLDIRGAANEPVVSVLIPTSPMPFTGFTVTVKKSETIDLNITMEQAFQFIVSCGVVVPPQQLADALAARERSDHARLSNPDGL</sequence>
<dbReference type="AlphaFoldDB" id="A0A5C6CYH1"/>
<keyword evidence="3" id="KW-1185">Reference proteome</keyword>
<dbReference type="PANTHER" id="PTHR31876">
    <property type="entry name" value="COV-LIKE PROTEIN 1"/>
    <property type="match status" value="1"/>
</dbReference>
<keyword evidence="1" id="KW-0472">Membrane</keyword>
<organism evidence="2 3">
    <name type="scientific">Bythopirellula polymerisocia</name>
    <dbReference type="NCBI Taxonomy" id="2528003"/>
    <lineage>
        <taxon>Bacteria</taxon>
        <taxon>Pseudomonadati</taxon>
        <taxon>Planctomycetota</taxon>
        <taxon>Planctomycetia</taxon>
        <taxon>Pirellulales</taxon>
        <taxon>Lacipirellulaceae</taxon>
        <taxon>Bythopirellula</taxon>
    </lineage>
</organism>
<evidence type="ECO:0000313" key="2">
    <source>
        <dbReference type="EMBL" id="TWU29448.1"/>
    </source>
</evidence>